<evidence type="ECO:0000313" key="4">
    <source>
        <dbReference type="Proteomes" id="UP000799753"/>
    </source>
</evidence>
<protein>
    <recommendedName>
        <fullName evidence="2">DUF4246 domain-containing protein</fullName>
    </recommendedName>
</protein>
<dbReference type="AlphaFoldDB" id="A0A6A6RGU1"/>
<feature type="domain" description="DUF4246" evidence="2">
    <location>
        <begin position="10"/>
        <end position="51"/>
    </location>
</feature>
<keyword evidence="1" id="KW-0732">Signal</keyword>
<reference evidence="3" key="1">
    <citation type="journal article" date="2020" name="Stud. Mycol.">
        <title>101 Dothideomycetes genomes: a test case for predicting lifestyles and emergence of pathogens.</title>
        <authorList>
            <person name="Haridas S."/>
            <person name="Albert R."/>
            <person name="Binder M."/>
            <person name="Bloem J."/>
            <person name="Labutti K."/>
            <person name="Salamov A."/>
            <person name="Andreopoulos B."/>
            <person name="Baker S."/>
            <person name="Barry K."/>
            <person name="Bills G."/>
            <person name="Bluhm B."/>
            <person name="Cannon C."/>
            <person name="Castanera R."/>
            <person name="Culley D."/>
            <person name="Daum C."/>
            <person name="Ezra D."/>
            <person name="Gonzalez J."/>
            <person name="Henrissat B."/>
            <person name="Kuo A."/>
            <person name="Liang C."/>
            <person name="Lipzen A."/>
            <person name="Lutzoni F."/>
            <person name="Magnuson J."/>
            <person name="Mondo S."/>
            <person name="Nolan M."/>
            <person name="Ohm R."/>
            <person name="Pangilinan J."/>
            <person name="Park H.-J."/>
            <person name="Ramirez L."/>
            <person name="Alfaro M."/>
            <person name="Sun H."/>
            <person name="Tritt A."/>
            <person name="Yoshinaga Y."/>
            <person name="Zwiers L.-H."/>
            <person name="Turgeon B."/>
            <person name="Goodwin S."/>
            <person name="Spatafora J."/>
            <person name="Crous P."/>
            <person name="Grigoriev I."/>
        </authorList>
    </citation>
    <scope>NUCLEOTIDE SEQUENCE</scope>
    <source>
        <strain evidence="3">CBS 473.64</strain>
    </source>
</reference>
<dbReference type="Pfam" id="PF21666">
    <property type="entry name" value="DUF4246_N"/>
    <property type="match status" value="1"/>
</dbReference>
<accession>A0A6A6RGU1</accession>
<feature type="chain" id="PRO_5025560910" description="DUF4246 domain-containing protein" evidence="1">
    <location>
        <begin position="20"/>
        <end position="54"/>
    </location>
</feature>
<dbReference type="OrthoDB" id="415532at2759"/>
<proteinExistence type="predicted"/>
<feature type="non-terminal residue" evidence="3">
    <location>
        <position position="1"/>
    </location>
</feature>
<dbReference type="EMBL" id="MU006846">
    <property type="protein sequence ID" value="KAF2634267.1"/>
    <property type="molecule type" value="Genomic_DNA"/>
</dbReference>
<evidence type="ECO:0000259" key="2">
    <source>
        <dbReference type="Pfam" id="PF21666"/>
    </source>
</evidence>
<feature type="signal peptide" evidence="1">
    <location>
        <begin position="1"/>
        <end position="19"/>
    </location>
</feature>
<evidence type="ECO:0000313" key="3">
    <source>
        <dbReference type="EMBL" id="KAF2634267.1"/>
    </source>
</evidence>
<dbReference type="InterPro" id="IPR049207">
    <property type="entry name" value="DUF4246_N"/>
</dbReference>
<organism evidence="3 4">
    <name type="scientific">Massarina eburnea CBS 473.64</name>
    <dbReference type="NCBI Taxonomy" id="1395130"/>
    <lineage>
        <taxon>Eukaryota</taxon>
        <taxon>Fungi</taxon>
        <taxon>Dikarya</taxon>
        <taxon>Ascomycota</taxon>
        <taxon>Pezizomycotina</taxon>
        <taxon>Dothideomycetes</taxon>
        <taxon>Pleosporomycetidae</taxon>
        <taxon>Pleosporales</taxon>
        <taxon>Massarineae</taxon>
        <taxon>Massarinaceae</taxon>
        <taxon>Massarina</taxon>
    </lineage>
</organism>
<keyword evidence="4" id="KW-1185">Reference proteome</keyword>
<evidence type="ECO:0000256" key="1">
    <source>
        <dbReference type="SAM" id="SignalP"/>
    </source>
</evidence>
<feature type="non-terminal residue" evidence="3">
    <location>
        <position position="54"/>
    </location>
</feature>
<name>A0A6A6RGU1_9PLEO</name>
<sequence length="54" mass="6055">QLACTMNATVLIQILSVRGLAMMSAMERLTDRKPWEKKVFDAGIVSKWCEEALA</sequence>
<dbReference type="Proteomes" id="UP000799753">
    <property type="component" value="Unassembled WGS sequence"/>
</dbReference>
<gene>
    <name evidence="3" type="ORF">P280DRAFT_363179</name>
</gene>